<proteinExistence type="inferred from homology"/>
<dbReference type="CDD" id="cd06558">
    <property type="entry name" value="crotonase-like"/>
    <property type="match status" value="1"/>
</dbReference>
<sequence length="272" mass="28218">MPMNTTDSPSRDVPGAPELQVQRAAAVVTLTFNRPHALNALDVPMARALLAAAKDLAADPSVRAVVLRGAGKGFVAGGDLATLRADPVQGAVDLITPIHEAVAILAGLNAPVIAQVHGVAAGAGLSLMLQADFVLAAEGTRFNSAFINLGASCDSGTSWVLPRLVGLRRALEIAMLGETFGAADAERLGLINRVVPAERLQEEVDALAQRLASGPTLAYGAIRRLMRESFDRSLPAQLGAEADAFRACAATLDFAAGLDAFHARQAARFAGR</sequence>
<evidence type="ECO:0000313" key="4">
    <source>
        <dbReference type="Proteomes" id="UP000494301"/>
    </source>
</evidence>
<dbReference type="PANTHER" id="PTHR43459">
    <property type="entry name" value="ENOYL-COA HYDRATASE"/>
    <property type="match status" value="1"/>
</dbReference>
<evidence type="ECO:0000313" key="3">
    <source>
        <dbReference type="EMBL" id="CAB3965868.1"/>
    </source>
</evidence>
<dbReference type="Pfam" id="PF00378">
    <property type="entry name" value="ECH_1"/>
    <property type="match status" value="1"/>
</dbReference>
<protein>
    <submittedName>
        <fullName evidence="3">Enoyl-CoA hydratase</fullName>
    </submittedName>
</protein>
<dbReference type="PANTHER" id="PTHR43459:SF1">
    <property type="entry name" value="EG:BACN32G11.4 PROTEIN"/>
    <property type="match status" value="1"/>
</dbReference>
<dbReference type="InterPro" id="IPR014748">
    <property type="entry name" value="Enoyl-CoA_hydra_C"/>
</dbReference>
<dbReference type="AlphaFoldDB" id="A0A6J5J2X9"/>
<comment type="similarity">
    <text evidence="1 2">Belongs to the enoyl-CoA hydratase/isomerase family.</text>
</comment>
<dbReference type="SUPFAM" id="SSF52096">
    <property type="entry name" value="ClpP/crotonase"/>
    <property type="match status" value="1"/>
</dbReference>
<accession>A0A6J5J2X9</accession>
<reference evidence="3 4" key="1">
    <citation type="submission" date="2020-04" db="EMBL/GenBank/DDBJ databases">
        <authorList>
            <person name="Depoorter E."/>
        </authorList>
    </citation>
    <scope>NUCLEOTIDE SEQUENCE [LARGE SCALE GENOMIC DNA]</scope>
    <source>
        <strain evidence="3 4">BCC0217</strain>
    </source>
</reference>
<gene>
    <name evidence="3" type="ORF">BLA3211_03637</name>
</gene>
<dbReference type="GO" id="GO:0003824">
    <property type="term" value="F:catalytic activity"/>
    <property type="evidence" value="ECO:0007669"/>
    <property type="project" value="InterPro"/>
</dbReference>
<dbReference type="Gene3D" id="3.90.226.10">
    <property type="entry name" value="2-enoyl-CoA Hydratase, Chain A, domain 1"/>
    <property type="match status" value="1"/>
</dbReference>
<evidence type="ECO:0000256" key="1">
    <source>
        <dbReference type="ARBA" id="ARBA00005254"/>
    </source>
</evidence>
<dbReference type="Gene3D" id="1.10.12.10">
    <property type="entry name" value="Lyase 2-enoyl-coa Hydratase, Chain A, domain 2"/>
    <property type="match status" value="1"/>
</dbReference>
<name>A0A6J5J2X9_9BURK</name>
<dbReference type="EMBL" id="CABWIL020000012">
    <property type="protein sequence ID" value="CAB3965868.1"/>
    <property type="molecule type" value="Genomic_DNA"/>
</dbReference>
<dbReference type="Proteomes" id="UP000494301">
    <property type="component" value="Unassembled WGS sequence"/>
</dbReference>
<dbReference type="InterPro" id="IPR018376">
    <property type="entry name" value="Enoyl-CoA_hyd/isom_CS"/>
</dbReference>
<evidence type="ECO:0000256" key="2">
    <source>
        <dbReference type="RuleBase" id="RU003707"/>
    </source>
</evidence>
<dbReference type="InterPro" id="IPR029045">
    <property type="entry name" value="ClpP/crotonase-like_dom_sf"/>
</dbReference>
<dbReference type="InterPro" id="IPR001753">
    <property type="entry name" value="Enoyl-CoA_hydra/iso"/>
</dbReference>
<organism evidence="3 4">
    <name type="scientific">Burkholderia aenigmatica</name>
    <dbReference type="NCBI Taxonomy" id="2015348"/>
    <lineage>
        <taxon>Bacteria</taxon>
        <taxon>Pseudomonadati</taxon>
        <taxon>Pseudomonadota</taxon>
        <taxon>Betaproteobacteria</taxon>
        <taxon>Burkholderiales</taxon>
        <taxon>Burkholderiaceae</taxon>
        <taxon>Burkholderia</taxon>
        <taxon>Burkholderia cepacia complex</taxon>
    </lineage>
</organism>
<dbReference type="PROSITE" id="PS00166">
    <property type="entry name" value="ENOYL_COA_HYDRATASE"/>
    <property type="match status" value="1"/>
</dbReference>